<dbReference type="InterPro" id="IPR002657">
    <property type="entry name" value="BilAc:Na_symport/Acr3"/>
</dbReference>
<feature type="transmembrane region" description="Helical" evidence="10">
    <location>
        <begin position="316"/>
        <end position="340"/>
    </location>
</feature>
<reference evidence="12" key="1">
    <citation type="submission" date="2017-01" db="EMBL/GenBank/DDBJ databases">
        <authorList>
            <person name="Wang Y."/>
            <person name="White M."/>
            <person name="Kvist S."/>
            <person name="Moncalvo J.-M."/>
        </authorList>
    </citation>
    <scope>NUCLEOTIDE SEQUENCE [LARGE SCALE GENOMIC DNA]</scope>
    <source>
        <strain evidence="12">COL-18-3</strain>
    </source>
</reference>
<feature type="transmembrane region" description="Helical" evidence="10">
    <location>
        <begin position="117"/>
        <end position="136"/>
    </location>
</feature>
<dbReference type="FunFam" id="1.20.1530.20:FF:000009">
    <property type="entry name" value="Arsenite transporter, ACR3 family"/>
    <property type="match status" value="1"/>
</dbReference>
<feature type="transmembrane region" description="Helical" evidence="10">
    <location>
        <begin position="293"/>
        <end position="310"/>
    </location>
</feature>
<dbReference type="Gene3D" id="1.20.1530.20">
    <property type="match status" value="1"/>
</dbReference>
<evidence type="ECO:0000313" key="11">
    <source>
        <dbReference type="EMBL" id="OMH83651.1"/>
    </source>
</evidence>
<feature type="transmembrane region" description="Helical" evidence="10">
    <location>
        <begin position="17"/>
        <end position="36"/>
    </location>
</feature>
<gene>
    <name evidence="11" type="ORF">AX774_g2834</name>
</gene>
<comment type="similarity">
    <text evidence="2 9">Belongs to the arsenical resistance-3 (ACR3) (TC 2.A.59) family.</text>
</comment>
<feature type="transmembrane region" description="Helical" evidence="10">
    <location>
        <begin position="190"/>
        <end position="208"/>
    </location>
</feature>
<feature type="transmembrane region" description="Helical" evidence="10">
    <location>
        <begin position="48"/>
        <end position="67"/>
    </location>
</feature>
<dbReference type="GO" id="GO:0005886">
    <property type="term" value="C:plasma membrane"/>
    <property type="evidence" value="ECO:0007669"/>
    <property type="project" value="UniProtKB-SubCell"/>
</dbReference>
<feature type="transmembrane region" description="Helical" evidence="10">
    <location>
        <begin position="88"/>
        <end position="111"/>
    </location>
</feature>
<proteinExistence type="inferred from homology"/>
<keyword evidence="5 9" id="KW-0812">Transmembrane</keyword>
<dbReference type="NCBIfam" id="TIGR00832">
    <property type="entry name" value="acr3"/>
    <property type="match status" value="1"/>
</dbReference>
<evidence type="ECO:0000256" key="5">
    <source>
        <dbReference type="ARBA" id="ARBA00022692"/>
    </source>
</evidence>
<evidence type="ECO:0000256" key="8">
    <source>
        <dbReference type="ARBA" id="ARBA00023136"/>
    </source>
</evidence>
<comment type="subcellular location">
    <subcellularLocation>
        <location evidence="1 9">Cell membrane</location>
        <topology evidence="1 9">Multi-pass membrane protein</topology>
    </subcellularLocation>
</comment>
<dbReference type="Proteomes" id="UP000188320">
    <property type="component" value="Unassembled WGS sequence"/>
</dbReference>
<evidence type="ECO:0000256" key="7">
    <source>
        <dbReference type="ARBA" id="ARBA00022989"/>
    </source>
</evidence>
<dbReference type="PIRSF" id="PIRSF005508">
    <property type="entry name" value="Acr3"/>
    <property type="match status" value="1"/>
</dbReference>
<dbReference type="GO" id="GO:0015104">
    <property type="term" value="F:antimonite transmembrane transporter activity"/>
    <property type="evidence" value="ECO:0007669"/>
    <property type="project" value="TreeGrafter"/>
</dbReference>
<dbReference type="AlphaFoldDB" id="A0A1R1PRS2"/>
<dbReference type="OrthoDB" id="187348at2759"/>
<keyword evidence="8 9" id="KW-0472">Membrane</keyword>
<keyword evidence="4 9" id="KW-1003">Cell membrane</keyword>
<dbReference type="PANTHER" id="PTHR43057:SF1">
    <property type="entry name" value="ARSENICAL-RESISTANCE PROTEIN 3"/>
    <property type="match status" value="1"/>
</dbReference>
<keyword evidence="7 9" id="KW-1133">Transmembrane helix</keyword>
<evidence type="ECO:0000256" key="2">
    <source>
        <dbReference type="ARBA" id="ARBA00010110"/>
    </source>
</evidence>
<evidence type="ECO:0000256" key="9">
    <source>
        <dbReference type="PIRNR" id="PIRNR005508"/>
    </source>
</evidence>
<dbReference type="GO" id="GO:0015297">
    <property type="term" value="F:antiporter activity"/>
    <property type="evidence" value="ECO:0007669"/>
    <property type="project" value="UniProtKB-UniRule"/>
</dbReference>
<dbReference type="GO" id="GO:0046685">
    <property type="term" value="P:response to arsenic-containing substance"/>
    <property type="evidence" value="ECO:0007669"/>
    <property type="project" value="UniProtKB-KW"/>
</dbReference>
<dbReference type="GO" id="GO:0015105">
    <property type="term" value="F:arsenite transmembrane transporter activity"/>
    <property type="evidence" value="ECO:0007669"/>
    <property type="project" value="TreeGrafter"/>
</dbReference>
<feature type="transmembrane region" description="Helical" evidence="10">
    <location>
        <begin position="261"/>
        <end position="281"/>
    </location>
</feature>
<dbReference type="InterPro" id="IPR004706">
    <property type="entry name" value="Arsenical-R_Acr3"/>
</dbReference>
<evidence type="ECO:0000313" key="12">
    <source>
        <dbReference type="Proteomes" id="UP000188320"/>
    </source>
</evidence>
<evidence type="ECO:0000256" key="1">
    <source>
        <dbReference type="ARBA" id="ARBA00004651"/>
    </source>
</evidence>
<sequence length="351" mass="39302">MSHEGENKEKLGFLSKYMTVWVFVTMLAGVLIGYYVPGVKDKLGSSKIANVSVPMTVGLLWMMYPILCNVRYEILHKMASTRTFWKNIAFSLVVNWIIAPAIMLALGWATLPDLPEYRSGLMLVGTARCIAMVLIWNRMAGGDEELCAIIVAVNSLLQLVLYGPLSYVYVVVFSKGTSMGINMWPVVQSVLIFLGIPLAAAVLTRLILRRISPSFYDEKFMPFISPTSFLALLFVIIVIFASQGHDIVVNIKTLIRVIVPLILYFTIMFFTVLYVCYYYYVPYKTTSVHSFTAASNNFELAIAVAAGVYGETSNEAMAATIGPLVEVPLLLLFVRVLLYVKSRWYDNRIKA</sequence>
<evidence type="ECO:0000256" key="6">
    <source>
        <dbReference type="ARBA" id="ARBA00022849"/>
    </source>
</evidence>
<evidence type="ECO:0000256" key="4">
    <source>
        <dbReference type="ARBA" id="ARBA00022475"/>
    </source>
</evidence>
<name>A0A1R1PRS2_ZANCU</name>
<evidence type="ECO:0000256" key="10">
    <source>
        <dbReference type="SAM" id="Phobius"/>
    </source>
</evidence>
<feature type="transmembrane region" description="Helical" evidence="10">
    <location>
        <begin position="148"/>
        <end position="170"/>
    </location>
</feature>
<comment type="caution">
    <text evidence="11">The sequence shown here is derived from an EMBL/GenBank/DDBJ whole genome shotgun (WGS) entry which is preliminary data.</text>
</comment>
<keyword evidence="6" id="KW-0059">Arsenical resistance</keyword>
<evidence type="ECO:0000256" key="3">
    <source>
        <dbReference type="ARBA" id="ARBA00022448"/>
    </source>
</evidence>
<keyword evidence="12" id="KW-1185">Reference proteome</keyword>
<organism evidence="11 12">
    <name type="scientific">Zancudomyces culisetae</name>
    <name type="common">Gut fungus</name>
    <name type="synonym">Smittium culisetae</name>
    <dbReference type="NCBI Taxonomy" id="1213189"/>
    <lineage>
        <taxon>Eukaryota</taxon>
        <taxon>Fungi</taxon>
        <taxon>Fungi incertae sedis</taxon>
        <taxon>Zoopagomycota</taxon>
        <taxon>Kickxellomycotina</taxon>
        <taxon>Harpellomycetes</taxon>
        <taxon>Harpellales</taxon>
        <taxon>Legeriomycetaceae</taxon>
        <taxon>Zancudomyces</taxon>
    </lineage>
</organism>
<dbReference type="EMBL" id="LSSK01000342">
    <property type="protein sequence ID" value="OMH83651.1"/>
    <property type="molecule type" value="Genomic_DNA"/>
</dbReference>
<dbReference type="Pfam" id="PF01758">
    <property type="entry name" value="SBF"/>
    <property type="match status" value="1"/>
</dbReference>
<keyword evidence="3 9" id="KW-0813">Transport</keyword>
<feature type="transmembrane region" description="Helical" evidence="10">
    <location>
        <begin position="220"/>
        <end position="241"/>
    </location>
</feature>
<accession>A0A1R1PRS2</accession>
<dbReference type="PANTHER" id="PTHR43057">
    <property type="entry name" value="ARSENITE EFFLUX TRANSPORTER"/>
    <property type="match status" value="1"/>
</dbReference>
<dbReference type="InterPro" id="IPR038770">
    <property type="entry name" value="Na+/solute_symporter_sf"/>
</dbReference>
<protein>
    <submittedName>
        <fullName evidence="11">Arsenical-resistance protein Acr3</fullName>
    </submittedName>
</protein>